<feature type="transmembrane region" description="Helical" evidence="1">
    <location>
        <begin position="915"/>
        <end position="937"/>
    </location>
</feature>
<evidence type="ECO:0000313" key="3">
    <source>
        <dbReference type="Proteomes" id="UP000267535"/>
    </source>
</evidence>
<dbReference type="Pfam" id="PF00873">
    <property type="entry name" value="ACR_tran"/>
    <property type="match status" value="1"/>
</dbReference>
<protein>
    <submittedName>
        <fullName evidence="2">Efflux RND transporter permease subunit</fullName>
    </submittedName>
</protein>
<feature type="transmembrane region" description="Helical" evidence="1">
    <location>
        <begin position="431"/>
        <end position="451"/>
    </location>
</feature>
<dbReference type="GO" id="GO:0005886">
    <property type="term" value="C:plasma membrane"/>
    <property type="evidence" value="ECO:0007669"/>
    <property type="project" value="TreeGrafter"/>
</dbReference>
<dbReference type="Gene3D" id="1.20.1640.10">
    <property type="entry name" value="Multidrug efflux transporter AcrB transmembrane domain"/>
    <property type="match status" value="2"/>
</dbReference>
<dbReference type="EMBL" id="RQXV01000001">
    <property type="protein sequence ID" value="RRD01367.1"/>
    <property type="molecule type" value="Genomic_DNA"/>
</dbReference>
<feature type="transmembrane region" description="Helical" evidence="1">
    <location>
        <begin position="888"/>
        <end position="909"/>
    </location>
</feature>
<comment type="caution">
    <text evidence="2">The sequence shown here is derived from an EMBL/GenBank/DDBJ whole genome shotgun (WGS) entry which is preliminary data.</text>
</comment>
<feature type="transmembrane region" description="Helical" evidence="1">
    <location>
        <begin position="463"/>
        <end position="486"/>
    </location>
</feature>
<dbReference type="Proteomes" id="UP000267535">
    <property type="component" value="Unassembled WGS sequence"/>
</dbReference>
<dbReference type="SUPFAM" id="SSF82693">
    <property type="entry name" value="Multidrug efflux transporter AcrB pore domain, PN1, PN2, PC1 and PC2 subdomains"/>
    <property type="match status" value="2"/>
</dbReference>
<dbReference type="Gene3D" id="3.30.2090.10">
    <property type="entry name" value="Multidrug efflux transporter AcrB TolC docking domain, DN and DC subdomains"/>
    <property type="match status" value="2"/>
</dbReference>
<feature type="transmembrane region" description="Helical" evidence="1">
    <location>
        <begin position="987"/>
        <end position="1013"/>
    </location>
</feature>
<organism evidence="2 3">
    <name type="scientific">Amphritea balenae</name>
    <dbReference type="NCBI Taxonomy" id="452629"/>
    <lineage>
        <taxon>Bacteria</taxon>
        <taxon>Pseudomonadati</taxon>
        <taxon>Pseudomonadota</taxon>
        <taxon>Gammaproteobacteria</taxon>
        <taxon>Oceanospirillales</taxon>
        <taxon>Oceanospirillaceae</taxon>
        <taxon>Amphritea</taxon>
    </lineage>
</organism>
<sequence>MIRQTLENGRLLSLVIVLLLVAGLGSLSTLPRSEDPRITKRDATVITNLPGASAERVEALLTDPIENRLRKLPQIQLIRSTSRPENSVISIKLNDSITEPDIVWSRVRDQLRDVYSELPSGASPPKLDDDHGYAFAHLIALKWNGAGVADLATLGRYGKELQNRLRVLPGTDFVEIIGEPDEEILVEVDPGLAGKLQLSAESIAQSLAAADAKVAAGQLYNQQNQFQLELTGALDSVDRIRQIPLLSDANGFIFRVNDLAEVRQQVKWPPREIALIDKNPAVVVGVRMLPGLRLDKWSQSVTNELEQFRSLLPGNIAMELLFDQNHYTETRLGELINNILIGFLIIVSVLLITLGWRSALIVSLSLPLTVLFTLTCMNYYGLPIHQMSVTGLVVALGIMVDNAIVMTDSIQQRRQQGIAAATAVIESVQHLWIPLLGSTLTTILAFMPIVIMPGPAGEFVSGIALSVIFSLIGSYLISHTIVAGLAGRFIPQEAKQTYHWSQHGVEFKCVSDLFSRSLSWALNAPKLAIALVLILPVSGFIGAKQLTEQFFPPSDRNMFQIEVYLPVQSSIMATQQVARQISALLEQKDGIEHARWFIGNNAPSFYYNMVPRQQGAQNYAQGMITTTNFTTANRLMPLLQLELDDNFPGAQILVRKLEQGPPFNAPVELRIYGANLDTLKQLGDEARRILLKTDQVVHTRATLQPGIPKVWLKADEDASHLSGFTLTEMAGQLQSSLNGQLGGSVLEVTESIPVRVRVSDDQRQDLQDLTNFSLTKPGSQNNIPLSALAETELRPGRGAIPRRNGVRVNVIEGYIRAGVLPSTVLSNYSNRLEAEGFILPPGYRMEIGGESAERNKAVGKLLANVGIIFVLLITVVVLSFNSFRISTLIFLAAFQSIGLGLLSVFLFSYPFGFTVIIALLGLMGLAINAAIVILAELKADPDAIRGDKQAISRAVLSCTRHITSTTITTVGGFTPLILAGGGFWPPFAVAIAGGTLLTTLLSFYFVPAAFLMMSRRKAFEQSKGAGVDVEGKAA</sequence>
<evidence type="ECO:0000256" key="1">
    <source>
        <dbReference type="SAM" id="Phobius"/>
    </source>
</evidence>
<keyword evidence="1" id="KW-0472">Membrane</keyword>
<name>A0A3P1SVX7_9GAMM</name>
<dbReference type="PANTHER" id="PTHR32063:SF18">
    <property type="entry name" value="CATION EFFLUX SYSTEM PROTEIN"/>
    <property type="match status" value="1"/>
</dbReference>
<dbReference type="InterPro" id="IPR027463">
    <property type="entry name" value="AcrB_DN_DC_subdom"/>
</dbReference>
<dbReference type="Gene3D" id="3.30.70.1440">
    <property type="entry name" value="Multidrug efflux transporter AcrB pore domain"/>
    <property type="match status" value="1"/>
</dbReference>
<feature type="transmembrane region" description="Helical" evidence="1">
    <location>
        <begin position="361"/>
        <end position="381"/>
    </location>
</feature>
<dbReference type="GO" id="GO:0042910">
    <property type="term" value="F:xenobiotic transmembrane transporter activity"/>
    <property type="evidence" value="ECO:0007669"/>
    <property type="project" value="TreeGrafter"/>
</dbReference>
<dbReference type="AlphaFoldDB" id="A0A3P1SVX7"/>
<dbReference type="RefSeq" id="WP_124924440.1">
    <property type="nucleotide sequence ID" value="NZ_BMOH01000001.1"/>
</dbReference>
<evidence type="ECO:0000313" key="2">
    <source>
        <dbReference type="EMBL" id="RRD01367.1"/>
    </source>
</evidence>
<feature type="transmembrane region" description="Helical" evidence="1">
    <location>
        <begin position="524"/>
        <end position="543"/>
    </location>
</feature>
<dbReference type="PRINTS" id="PR00702">
    <property type="entry name" value="ACRIFLAVINRP"/>
</dbReference>
<keyword evidence="1" id="KW-0812">Transmembrane</keyword>
<accession>A0A3P1SVX7</accession>
<dbReference type="Gene3D" id="3.30.70.1320">
    <property type="entry name" value="Multidrug efflux transporter AcrB pore domain like"/>
    <property type="match status" value="1"/>
</dbReference>
<keyword evidence="3" id="KW-1185">Reference proteome</keyword>
<dbReference type="Gene3D" id="3.30.70.1430">
    <property type="entry name" value="Multidrug efflux transporter AcrB pore domain"/>
    <property type="match status" value="2"/>
</dbReference>
<keyword evidence="1" id="KW-1133">Transmembrane helix</keyword>
<feature type="transmembrane region" description="Helical" evidence="1">
    <location>
        <begin position="387"/>
        <end position="410"/>
    </location>
</feature>
<dbReference type="InterPro" id="IPR001036">
    <property type="entry name" value="Acrflvin-R"/>
</dbReference>
<dbReference type="OrthoDB" id="9757940at2"/>
<proteinExistence type="predicted"/>
<feature type="transmembrane region" description="Helical" evidence="1">
    <location>
        <begin position="958"/>
        <end position="981"/>
    </location>
</feature>
<dbReference type="SUPFAM" id="SSF82714">
    <property type="entry name" value="Multidrug efflux transporter AcrB TolC docking domain, DN and DC subdomains"/>
    <property type="match status" value="2"/>
</dbReference>
<feature type="transmembrane region" description="Helical" evidence="1">
    <location>
        <begin position="861"/>
        <end position="881"/>
    </location>
</feature>
<gene>
    <name evidence="2" type="ORF">EHS89_02065</name>
</gene>
<feature type="transmembrane region" description="Helical" evidence="1">
    <location>
        <begin position="335"/>
        <end position="354"/>
    </location>
</feature>
<reference evidence="2 3" key="1">
    <citation type="submission" date="2018-11" db="EMBL/GenBank/DDBJ databases">
        <title>The draft genome sequence of Amphritea balenae JAMM 1525T.</title>
        <authorList>
            <person name="Fang Z."/>
            <person name="Zhang Y."/>
            <person name="Han X."/>
        </authorList>
    </citation>
    <scope>NUCLEOTIDE SEQUENCE [LARGE SCALE GENOMIC DNA]</scope>
    <source>
        <strain evidence="2 3">JAMM 1525</strain>
    </source>
</reference>
<dbReference type="SUPFAM" id="SSF82866">
    <property type="entry name" value="Multidrug efflux transporter AcrB transmembrane domain"/>
    <property type="match status" value="2"/>
</dbReference>
<dbReference type="PANTHER" id="PTHR32063">
    <property type="match status" value="1"/>
</dbReference>